<feature type="compositionally biased region" description="Basic and acidic residues" evidence="1">
    <location>
        <begin position="511"/>
        <end position="528"/>
    </location>
</feature>
<dbReference type="EMBL" id="LCTW02000090">
    <property type="protein sequence ID" value="KXX79345.1"/>
    <property type="molecule type" value="Genomic_DNA"/>
</dbReference>
<feature type="compositionally biased region" description="Basic and acidic residues" evidence="1">
    <location>
        <begin position="331"/>
        <end position="346"/>
    </location>
</feature>
<name>A0A175W731_9PEZI</name>
<feature type="domain" description="2EXR" evidence="2">
    <location>
        <begin position="74"/>
        <end position="172"/>
    </location>
</feature>
<feature type="compositionally biased region" description="Basic and acidic residues" evidence="1">
    <location>
        <begin position="21"/>
        <end position="31"/>
    </location>
</feature>
<sequence length="626" mass="70966">MSDVSEESHDMGYVSEESDHDESYEAGRDDAYNSAHVLDLEAADSGGEGSSADGNGSDDDGSFPRLSSRELHFFPQFKRLPIEIRQRIWEFFCPDLTDKSRVFWLRCVPKGSSRAKYTPQIWEGPVLEQQTRPARTMLAVHSESRRLALRVFSDFFSIHNGIVRFNAARDIVFLDSIDAILRELQVMSELPNFTEHIRHLAVDQSVFSTSYARVSEVSPLFGAFKNLKTLHYLLDSADHKSEHLDWCASNLVRRYQVVTFEEQPGLGEDSQYLYCWPDIENHRAFAENCIPVDLLTRQLPTPSEGILPDGVEAWPMVLFLKFDAEADWFDRHPEWDSGEDAHADWRSEEEEDEENDDEPDEYESEGIDDSEISEDDSDRDSDLAVLDGDESLTIHLAEDDNQNQPQFSSPDQSSSTAHESVGSESDQPVSSRSRLKRSRNMVMESDSEYGSEGSAPKKRTRIGSRRNRIAFSEDEDGDGDGDEAEEKSRIRAVRRVRAVLPEDEENEDDGQDHSDNDNDELQLHDARAEWSGFSSSGGEESTGSPPIARPLTLAEKLQLNRDEVPIVESDDGNSDIEETGGDDYDARDYADFQDDEEGIEISEEGEGEQDELIMDDYNEGYEEYEY</sequence>
<evidence type="ECO:0000313" key="3">
    <source>
        <dbReference type="EMBL" id="KXX75639.1"/>
    </source>
</evidence>
<feature type="compositionally biased region" description="Low complexity" evidence="1">
    <location>
        <begin position="531"/>
        <end position="544"/>
    </location>
</feature>
<keyword evidence="5" id="KW-1185">Reference proteome</keyword>
<dbReference type="VEuPathDB" id="FungiDB:MMYC01_204532"/>
<proteinExistence type="predicted"/>
<evidence type="ECO:0000256" key="1">
    <source>
        <dbReference type="SAM" id="MobiDB-lite"/>
    </source>
</evidence>
<feature type="region of interest" description="Disordered" evidence="1">
    <location>
        <begin position="565"/>
        <end position="588"/>
    </location>
</feature>
<gene>
    <name evidence="4" type="ORF">MMYC01_204532</name>
    <name evidence="3" type="ORF">MMYC01_208000</name>
</gene>
<feature type="compositionally biased region" description="Acidic residues" evidence="1">
    <location>
        <begin position="501"/>
        <end position="510"/>
    </location>
</feature>
<reference evidence="4 5" key="3">
    <citation type="submission" date="2016-01" db="EMBL/GenBank/DDBJ databases">
        <title>Madurella mycetomatis genome sequencing.</title>
        <authorList>
            <person name="Van De Sande W."/>
        </authorList>
    </citation>
    <scope>NUCLEOTIDE SEQUENCE [LARGE SCALE GENOMIC DNA]</scope>
    <source>
        <strain evidence="4">Mm55</strain>
        <strain evidence="5">mm55</strain>
    </source>
</reference>
<feature type="region of interest" description="Disordered" evidence="1">
    <location>
        <begin position="397"/>
        <end position="553"/>
    </location>
</feature>
<dbReference type="PANTHER" id="PTHR35910">
    <property type="entry name" value="2EXR DOMAIN-CONTAINING PROTEIN"/>
    <property type="match status" value="1"/>
</dbReference>
<feature type="region of interest" description="Disordered" evidence="1">
    <location>
        <begin position="600"/>
        <end position="626"/>
    </location>
</feature>
<organism evidence="4 5">
    <name type="scientific">Madurella mycetomatis</name>
    <dbReference type="NCBI Taxonomy" id="100816"/>
    <lineage>
        <taxon>Eukaryota</taxon>
        <taxon>Fungi</taxon>
        <taxon>Dikarya</taxon>
        <taxon>Ascomycota</taxon>
        <taxon>Pezizomycotina</taxon>
        <taxon>Sordariomycetes</taxon>
        <taxon>Sordariomycetidae</taxon>
        <taxon>Sordariales</taxon>
        <taxon>Sordariales incertae sedis</taxon>
        <taxon>Madurella</taxon>
    </lineage>
</organism>
<feature type="region of interest" description="Disordered" evidence="1">
    <location>
        <begin position="331"/>
        <end position="383"/>
    </location>
</feature>
<feature type="compositionally biased region" description="Basic residues" evidence="1">
    <location>
        <begin position="456"/>
        <end position="468"/>
    </location>
</feature>
<feature type="compositionally biased region" description="Acidic residues" evidence="1">
    <location>
        <begin position="472"/>
        <end position="485"/>
    </location>
</feature>
<reference evidence="4" key="2">
    <citation type="submission" date="2015-06" db="EMBL/GenBank/DDBJ databases">
        <authorList>
            <person name="Hoefler B.C."/>
            <person name="Straight P.D."/>
        </authorList>
    </citation>
    <scope>NUCLEOTIDE SEQUENCE [LARGE SCALE GENOMIC DNA]</scope>
    <source>
        <strain evidence="4">Mm55</strain>
    </source>
</reference>
<protein>
    <recommendedName>
        <fullName evidence="2">2EXR domain-containing protein</fullName>
    </recommendedName>
</protein>
<evidence type="ECO:0000313" key="4">
    <source>
        <dbReference type="EMBL" id="KXX79345.1"/>
    </source>
</evidence>
<feature type="compositionally biased region" description="Basic and acidic residues" evidence="1">
    <location>
        <begin position="1"/>
        <end position="10"/>
    </location>
</feature>
<dbReference type="PANTHER" id="PTHR35910:SF6">
    <property type="entry name" value="2EXR DOMAIN-CONTAINING PROTEIN"/>
    <property type="match status" value="1"/>
</dbReference>
<feature type="compositionally biased region" description="Acidic residues" evidence="1">
    <location>
        <begin position="347"/>
        <end position="379"/>
    </location>
</feature>
<reference evidence="5" key="1">
    <citation type="submission" date="2015-06" db="EMBL/GenBank/DDBJ databases">
        <authorList>
            <person name="van de Sande W.W.J."/>
        </authorList>
    </citation>
    <scope>NUCLEOTIDE SEQUENCE [LARGE SCALE GENOMIC DNA]</scope>
    <source>
        <strain evidence="5">mm55</strain>
    </source>
</reference>
<accession>A0A175W731</accession>
<dbReference type="VEuPathDB" id="FungiDB:MMYC01_208000"/>
<dbReference type="Proteomes" id="UP000078237">
    <property type="component" value="Unassembled WGS sequence"/>
</dbReference>
<dbReference type="OrthoDB" id="3501032at2759"/>
<dbReference type="Pfam" id="PF20150">
    <property type="entry name" value="2EXR"/>
    <property type="match status" value="1"/>
</dbReference>
<comment type="caution">
    <text evidence="4">The sequence shown here is derived from an EMBL/GenBank/DDBJ whole genome shotgun (WGS) entry which is preliminary data.</text>
</comment>
<dbReference type="InterPro" id="IPR045518">
    <property type="entry name" value="2EXR"/>
</dbReference>
<evidence type="ECO:0000313" key="5">
    <source>
        <dbReference type="Proteomes" id="UP000078237"/>
    </source>
</evidence>
<feature type="region of interest" description="Disordered" evidence="1">
    <location>
        <begin position="1"/>
        <end position="62"/>
    </location>
</feature>
<feature type="compositionally biased region" description="Acidic residues" evidence="1">
    <location>
        <begin position="568"/>
        <end position="583"/>
    </location>
</feature>
<dbReference type="STRING" id="100816.A0A175W731"/>
<feature type="compositionally biased region" description="Polar residues" evidence="1">
    <location>
        <begin position="416"/>
        <end position="432"/>
    </location>
</feature>
<feature type="compositionally biased region" description="Low complexity" evidence="1">
    <location>
        <begin position="402"/>
        <end position="415"/>
    </location>
</feature>
<evidence type="ECO:0000259" key="2">
    <source>
        <dbReference type="Pfam" id="PF20150"/>
    </source>
</evidence>
<dbReference type="AlphaFoldDB" id="A0A175W731"/>
<dbReference type="EMBL" id="LCTW02000257">
    <property type="protein sequence ID" value="KXX75639.1"/>
    <property type="molecule type" value="Genomic_DNA"/>
</dbReference>